<organism evidence="4 5">
    <name type="scientific">Pycnococcus provasolii</name>
    <dbReference type="NCBI Taxonomy" id="41880"/>
    <lineage>
        <taxon>Eukaryota</taxon>
        <taxon>Viridiplantae</taxon>
        <taxon>Chlorophyta</taxon>
        <taxon>Pseudoscourfieldiophyceae</taxon>
        <taxon>Pseudoscourfieldiales</taxon>
        <taxon>Pycnococcaceae</taxon>
        <taxon>Pycnococcus</taxon>
    </lineage>
</organism>
<evidence type="ECO:0000256" key="2">
    <source>
        <dbReference type="SAM" id="MobiDB-lite"/>
    </source>
</evidence>
<reference evidence="4" key="1">
    <citation type="submission" date="2020-10" db="EMBL/GenBank/DDBJ databases">
        <title>Unveiling of a novel bifunctional photoreceptor, Dualchrome1, isolated from a cosmopolitan green alga.</title>
        <authorList>
            <person name="Suzuki S."/>
            <person name="Kawachi M."/>
        </authorList>
    </citation>
    <scope>NUCLEOTIDE SEQUENCE</scope>
    <source>
        <strain evidence="4">NIES 2893</strain>
    </source>
</reference>
<evidence type="ECO:0000313" key="5">
    <source>
        <dbReference type="Proteomes" id="UP000660262"/>
    </source>
</evidence>
<feature type="compositionally biased region" description="Low complexity" evidence="2">
    <location>
        <begin position="141"/>
        <end position="157"/>
    </location>
</feature>
<feature type="region of interest" description="Disordered" evidence="2">
    <location>
        <begin position="216"/>
        <end position="263"/>
    </location>
</feature>
<feature type="domain" description="EH" evidence="3">
    <location>
        <begin position="38"/>
        <end position="106"/>
    </location>
</feature>
<dbReference type="OrthoDB" id="524326at2759"/>
<dbReference type="Proteomes" id="UP000660262">
    <property type="component" value="Unassembled WGS sequence"/>
</dbReference>
<feature type="compositionally biased region" description="Pro residues" evidence="2">
    <location>
        <begin position="221"/>
        <end position="251"/>
    </location>
</feature>
<dbReference type="InterPro" id="IPR011992">
    <property type="entry name" value="EF-hand-dom_pair"/>
</dbReference>
<comment type="caution">
    <text evidence="4">The sequence shown here is derived from an EMBL/GenBank/DDBJ whole genome shotgun (WGS) entry which is preliminary data.</text>
</comment>
<dbReference type="InterPro" id="IPR000261">
    <property type="entry name" value="EH_dom"/>
</dbReference>
<dbReference type="EMBL" id="BNJQ01000018">
    <property type="protein sequence ID" value="GHP07912.1"/>
    <property type="molecule type" value="Genomic_DNA"/>
</dbReference>
<sequence length="468" mass="48911">MTDSPSAPSASPFAAWFALANAGAPSAERLAGAQAVSFFARSGLPNATLALIWECVDVGAKGHLTPLEFHGAMHVIAYAQRAPFNPAEARAVFQQALQGVPAAALPRMDGVPPATGSALTAVIPTQEAPPQQPPQIAQAFASPTVSQPAFSPTTQQQQPPPPPMQQPPQQVAQPAAFTAPAMLPLQQQQSPTPPLQQPPQQVAQPAAFTAPAMLPLQQQQSPPPSPPPPPPNDFASSPPPPLPPSAVPPTQQPMSGMSSWEKPKPETMASAYAFYARSGAAASGGLPCAQVPGAIAEFMASEKQDPPDRTLMRDAWQLCVEQSATAVPLTNWLLLLHVIVSASMKGADFPALQARGVVPLEWRNAIERYVREAAKPSARAAGGEMQASRAALAKEEEAHAATREQLQAANAALTATMSELEGAKARVIQLEVELAAMKGAGARLDESVAVADWDFRDEGFTVVSAGAM</sequence>
<proteinExistence type="predicted"/>
<dbReference type="Pfam" id="PF12763">
    <property type="entry name" value="EH"/>
    <property type="match status" value="1"/>
</dbReference>
<evidence type="ECO:0000313" key="4">
    <source>
        <dbReference type="EMBL" id="GHP07912.1"/>
    </source>
</evidence>
<dbReference type="Gene3D" id="1.10.238.10">
    <property type="entry name" value="EF-hand"/>
    <property type="match status" value="1"/>
</dbReference>
<name>A0A830HM15_9CHLO</name>
<protein>
    <recommendedName>
        <fullName evidence="3">EH domain-containing protein</fullName>
    </recommendedName>
</protein>
<feature type="region of interest" description="Disordered" evidence="2">
    <location>
        <begin position="141"/>
        <end position="173"/>
    </location>
</feature>
<accession>A0A830HM15</accession>
<gene>
    <name evidence="4" type="ORF">PPROV_000665400</name>
</gene>
<dbReference type="SUPFAM" id="SSF47473">
    <property type="entry name" value="EF-hand"/>
    <property type="match status" value="1"/>
</dbReference>
<evidence type="ECO:0000259" key="3">
    <source>
        <dbReference type="PROSITE" id="PS50031"/>
    </source>
</evidence>
<dbReference type="SMART" id="SM00027">
    <property type="entry name" value="EH"/>
    <property type="match status" value="1"/>
</dbReference>
<dbReference type="PROSITE" id="PS50031">
    <property type="entry name" value="EH"/>
    <property type="match status" value="1"/>
</dbReference>
<keyword evidence="5" id="KW-1185">Reference proteome</keyword>
<evidence type="ECO:0000256" key="1">
    <source>
        <dbReference type="SAM" id="Coils"/>
    </source>
</evidence>
<dbReference type="AlphaFoldDB" id="A0A830HM15"/>
<keyword evidence="1" id="KW-0175">Coiled coil</keyword>
<feature type="coiled-coil region" evidence="1">
    <location>
        <begin position="392"/>
        <end position="440"/>
    </location>
</feature>